<reference evidence="2 3" key="1">
    <citation type="journal article" date="2016" name="Nat. Commun.">
        <title>Thousands of microbial genomes shed light on interconnected biogeochemical processes in an aquifer system.</title>
        <authorList>
            <person name="Anantharaman K."/>
            <person name="Brown C.T."/>
            <person name="Hug L.A."/>
            <person name="Sharon I."/>
            <person name="Castelle C.J."/>
            <person name="Probst A.J."/>
            <person name="Thomas B.C."/>
            <person name="Singh A."/>
            <person name="Wilkins M.J."/>
            <person name="Karaoz U."/>
            <person name="Brodie E.L."/>
            <person name="Williams K.H."/>
            <person name="Hubbard S.S."/>
            <person name="Banfield J.F."/>
        </authorList>
    </citation>
    <scope>NUCLEOTIDE SEQUENCE [LARGE SCALE GENOMIC DNA]</scope>
</reference>
<dbReference type="InterPro" id="IPR010119">
    <property type="entry name" value="Gluconeogen_factor"/>
</dbReference>
<proteinExistence type="predicted"/>
<sequence length="327" mass="36486">MKKIVVIGGGTGTYTVLTGLKKYPVELSAIISMMDSGGSNRVIRDEFGLLPTSDLRQCMVALSSEKPTEIVRKLFTYRYNAGTGITGMTFGNLFMAALTDIYGSQEKAIEKTCEFLDVQGKIIPVTLENTNLVALYENEKQVLGEHAIDEPPEELARLKIVHIDVFPKAKANPKAVKEIKDADLIILGPGDLYTSVLPNLVIDGIADSIAKTKGKVVFVMNLMTRWGQTNNYTAYDFLTEMETYLGKGNVDFILVNNGKIPKKAIEWYKKVKAKPVKDNLNRVTKTRVVRTNFVDNEFYQKPRSDKLTRSLVRHDSDKLAKVINSLL</sequence>
<evidence type="ECO:0008006" key="4">
    <source>
        <dbReference type="Google" id="ProtNLM"/>
    </source>
</evidence>
<dbReference type="EMBL" id="MGGE01000042">
    <property type="protein sequence ID" value="OGM20399.1"/>
    <property type="molecule type" value="Genomic_DNA"/>
</dbReference>
<protein>
    <recommendedName>
        <fullName evidence="4">Gluconeogenesis factor</fullName>
    </recommendedName>
</protein>
<name>A0A1F7Y0D7_9BACT</name>
<dbReference type="SUPFAM" id="SSF142338">
    <property type="entry name" value="CofD-like"/>
    <property type="match status" value="1"/>
</dbReference>
<dbReference type="PANTHER" id="PTHR30135">
    <property type="entry name" value="UNCHARACTERIZED PROTEIN YVCK-RELATED"/>
    <property type="match status" value="1"/>
</dbReference>
<accession>A0A1F7Y0D7</accession>
<evidence type="ECO:0000313" key="2">
    <source>
        <dbReference type="EMBL" id="OGM20399.1"/>
    </source>
</evidence>
<evidence type="ECO:0000256" key="1">
    <source>
        <dbReference type="ARBA" id="ARBA00022490"/>
    </source>
</evidence>
<dbReference type="GO" id="GO:0043743">
    <property type="term" value="F:LPPG:FO 2-phospho-L-lactate transferase activity"/>
    <property type="evidence" value="ECO:0007669"/>
    <property type="project" value="InterPro"/>
</dbReference>
<dbReference type="NCBIfam" id="TIGR01826">
    <property type="entry name" value="CofD_related"/>
    <property type="match status" value="1"/>
</dbReference>
<dbReference type="InterPro" id="IPR002882">
    <property type="entry name" value="CofD"/>
</dbReference>
<gene>
    <name evidence="2" type="ORF">A2714_01635</name>
</gene>
<keyword evidence="1" id="KW-0963">Cytoplasm</keyword>
<dbReference type="CDD" id="cd07187">
    <property type="entry name" value="YvcK_like"/>
    <property type="match status" value="1"/>
</dbReference>
<dbReference type="PANTHER" id="PTHR30135:SF3">
    <property type="entry name" value="GLUCONEOGENESIS FACTOR-RELATED"/>
    <property type="match status" value="1"/>
</dbReference>
<dbReference type="InterPro" id="IPR038136">
    <property type="entry name" value="CofD-like_dom_sf"/>
</dbReference>
<dbReference type="AlphaFoldDB" id="A0A1F7Y0D7"/>
<comment type="caution">
    <text evidence="2">The sequence shown here is derived from an EMBL/GenBank/DDBJ whole genome shotgun (WGS) entry which is preliminary data.</text>
</comment>
<dbReference type="Proteomes" id="UP000178419">
    <property type="component" value="Unassembled WGS sequence"/>
</dbReference>
<dbReference type="Gene3D" id="3.40.50.10680">
    <property type="entry name" value="CofD-like domains"/>
    <property type="match status" value="1"/>
</dbReference>
<organism evidence="2 3">
    <name type="scientific">Candidatus Woesebacteria bacterium RIFCSPHIGHO2_01_FULL_38_9</name>
    <dbReference type="NCBI Taxonomy" id="1802492"/>
    <lineage>
        <taxon>Bacteria</taxon>
        <taxon>Candidatus Woeseibacteriota</taxon>
    </lineage>
</organism>
<evidence type="ECO:0000313" key="3">
    <source>
        <dbReference type="Proteomes" id="UP000178419"/>
    </source>
</evidence>
<dbReference type="Pfam" id="PF01933">
    <property type="entry name" value="CofD"/>
    <property type="match status" value="1"/>
</dbReference>